<accession>A0A227JK41</accession>
<dbReference type="AlphaFoldDB" id="A0A227JK41"/>
<protein>
    <submittedName>
        <fullName evidence="1">Uncharacterized protein</fullName>
    </submittedName>
</protein>
<sequence length="82" mass="9689">MLFKLPLFVDLCVVKKALKYLFKNNLIIFSLSIDLYSIDDNLNSEVNLFLNVLNNKNSKRKKKDFYPRMDNFSKFPIVLPLD</sequence>
<dbReference type="Proteomes" id="UP000214596">
    <property type="component" value="Unassembled WGS sequence"/>
</dbReference>
<evidence type="ECO:0000313" key="2">
    <source>
        <dbReference type="Proteomes" id="UP000214596"/>
    </source>
</evidence>
<comment type="caution">
    <text evidence="1">The sequence shown here is derived from an EMBL/GenBank/DDBJ whole genome shotgun (WGS) entry which is preliminary data.</text>
</comment>
<gene>
    <name evidence="1" type="ORF">CA163_00270</name>
</gene>
<organism evidence="1 2">
    <name type="scientific">Vibrio parahaemolyticus</name>
    <dbReference type="NCBI Taxonomy" id="670"/>
    <lineage>
        <taxon>Bacteria</taxon>
        <taxon>Pseudomonadati</taxon>
        <taxon>Pseudomonadota</taxon>
        <taxon>Gammaproteobacteria</taxon>
        <taxon>Vibrionales</taxon>
        <taxon>Vibrionaceae</taxon>
        <taxon>Vibrio</taxon>
    </lineage>
</organism>
<reference evidence="1 2" key="1">
    <citation type="journal article" date="2017" name="Appl. Environ. Microbiol.">
        <title>Parallel evolution of two clades of a major Atlantic endemic Vibrio parahaemolyticus pathogen lineage by independent acquisition of related pathogenicity islands.</title>
        <authorList>
            <person name="Xu F."/>
            <person name="Gonzalez-Escalona N."/>
            <person name="Drees K.P."/>
            <person name="Sebra R.P."/>
            <person name="Cooper V.S."/>
            <person name="Jones S.H."/>
            <person name="Whistler C.A."/>
        </authorList>
    </citation>
    <scope>NUCLEOTIDE SEQUENCE [LARGE SCALE GENOMIC DNA]</scope>
    <source>
        <strain evidence="1 2">MAVP-3</strain>
    </source>
</reference>
<dbReference type="EMBL" id="NIXT01000004">
    <property type="protein sequence ID" value="OXE34834.1"/>
    <property type="molecule type" value="Genomic_DNA"/>
</dbReference>
<proteinExistence type="predicted"/>
<name>A0A227JK41_VIBPH</name>
<evidence type="ECO:0000313" key="1">
    <source>
        <dbReference type="EMBL" id="OXE34834.1"/>
    </source>
</evidence>